<evidence type="ECO:0000256" key="3">
    <source>
        <dbReference type="PROSITE-ProRule" id="PRU00023"/>
    </source>
</evidence>
<reference evidence="5" key="2">
    <citation type="submission" date="2025-08" db="UniProtKB">
        <authorList>
            <consortium name="RefSeq"/>
        </authorList>
    </citation>
    <scope>IDENTIFICATION</scope>
</reference>
<dbReference type="PANTHER" id="PTHR24180">
    <property type="entry name" value="CYCLIN-DEPENDENT KINASE INHIBITOR 2C-RELATED"/>
    <property type="match status" value="1"/>
</dbReference>
<organism evidence="4 5">
    <name type="scientific">Hydra vulgaris</name>
    <name type="common">Hydra</name>
    <name type="synonym">Hydra attenuata</name>
    <dbReference type="NCBI Taxonomy" id="6087"/>
    <lineage>
        <taxon>Eukaryota</taxon>
        <taxon>Metazoa</taxon>
        <taxon>Cnidaria</taxon>
        <taxon>Hydrozoa</taxon>
        <taxon>Hydroidolina</taxon>
        <taxon>Anthoathecata</taxon>
        <taxon>Aplanulata</taxon>
        <taxon>Hydridae</taxon>
        <taxon>Hydra</taxon>
    </lineage>
</organism>
<feature type="repeat" description="ANK" evidence="3">
    <location>
        <begin position="38"/>
        <end position="70"/>
    </location>
</feature>
<dbReference type="InterPro" id="IPR051637">
    <property type="entry name" value="Ank_repeat_dom-contain_49"/>
</dbReference>
<evidence type="ECO:0000313" key="4">
    <source>
        <dbReference type="Proteomes" id="UP001652625"/>
    </source>
</evidence>
<dbReference type="Pfam" id="PF12796">
    <property type="entry name" value="Ank_2"/>
    <property type="match status" value="1"/>
</dbReference>
<evidence type="ECO:0000256" key="2">
    <source>
        <dbReference type="ARBA" id="ARBA00023043"/>
    </source>
</evidence>
<dbReference type="Proteomes" id="UP001652625">
    <property type="component" value="Chromosome 02"/>
</dbReference>
<dbReference type="InterPro" id="IPR002110">
    <property type="entry name" value="Ankyrin_rpt"/>
</dbReference>
<keyword evidence="2 3" id="KW-0040">ANK repeat</keyword>
<dbReference type="InterPro" id="IPR036770">
    <property type="entry name" value="Ankyrin_rpt-contain_sf"/>
</dbReference>
<evidence type="ECO:0000256" key="1">
    <source>
        <dbReference type="ARBA" id="ARBA00022737"/>
    </source>
</evidence>
<reference evidence="4" key="1">
    <citation type="submission" date="2025-05" db="UniProtKB">
        <authorList>
            <consortium name="RefSeq"/>
        </authorList>
    </citation>
    <scope>NUCLEOTIDE SEQUENCE [LARGE SCALE GENOMIC DNA]</scope>
</reference>
<proteinExistence type="predicted"/>
<gene>
    <name evidence="5" type="primary">LOC105848157</name>
</gene>
<keyword evidence="1" id="KW-0677">Repeat</keyword>
<dbReference type="PROSITE" id="PS50088">
    <property type="entry name" value="ANK_REPEAT"/>
    <property type="match status" value="1"/>
</dbReference>
<dbReference type="GeneID" id="105848157"/>
<dbReference type="Gene3D" id="1.25.40.20">
    <property type="entry name" value="Ankyrin repeat-containing domain"/>
    <property type="match status" value="1"/>
</dbReference>
<protein>
    <submittedName>
        <fullName evidence="5">Delta-latroinsectotoxin-Lt1a</fullName>
    </submittedName>
</protein>
<name>A0ABM4BCF6_HYDVU</name>
<dbReference type="PANTHER" id="PTHR24180:SF14">
    <property type="entry name" value="ANKYRIN REPEAT DOMAIN-CONTAINING PROTEIN 45"/>
    <property type="match status" value="1"/>
</dbReference>
<evidence type="ECO:0000313" key="5">
    <source>
        <dbReference type="RefSeq" id="XP_065646600.1"/>
    </source>
</evidence>
<dbReference type="SUPFAM" id="SSF48403">
    <property type="entry name" value="Ankyrin repeat"/>
    <property type="match status" value="1"/>
</dbReference>
<sequence>MQKENIFTICASGNKEALVNLIEKSDDKLTLLSTKCSDGKSMLEIAACFGRINIIEELVKNGLKLEDKSERGYTLLHWCACWGHTEVINYLCNINVIDIYQANIFEETAKHIALRYNKGDCGQLLEKYEFLASLRDYLTKCKQITTDPDKNMGRLTKFDKTSINKHCEEKLEWMKQNRENATSEQIKEKQHELEHQLEVIFNKLK</sequence>
<dbReference type="Gene3D" id="1.20.1270.10">
    <property type="match status" value="1"/>
</dbReference>
<dbReference type="SMART" id="SM00248">
    <property type="entry name" value="ANK"/>
    <property type="match status" value="2"/>
</dbReference>
<accession>A0ABM4BCF6</accession>
<dbReference type="SUPFAM" id="SSF100934">
    <property type="entry name" value="Heat shock protein 70kD (HSP70), C-terminal subdomain"/>
    <property type="match status" value="1"/>
</dbReference>
<dbReference type="RefSeq" id="XP_065646600.1">
    <property type="nucleotide sequence ID" value="XM_065790528.1"/>
</dbReference>
<keyword evidence="4" id="KW-1185">Reference proteome</keyword>
<dbReference type="InterPro" id="IPR029048">
    <property type="entry name" value="HSP70_C_sf"/>
</dbReference>